<dbReference type="Pfam" id="PF11387">
    <property type="entry name" value="DUF2795"/>
    <property type="match status" value="1"/>
</dbReference>
<protein>
    <submittedName>
        <fullName evidence="1">DUF2795 domain-containing protein</fullName>
    </submittedName>
</protein>
<sequence length="68" mass="7699">MTVSRIEIADIVEGVFADPPVDKDQLLAWAHANGARDEVIDTLRRLPDQHYRSLRDLWPHLAGVPVEL</sequence>
<accession>A0A6L9SGC5</accession>
<dbReference type="InterPro" id="IPR021527">
    <property type="entry name" value="DUF2795"/>
</dbReference>
<dbReference type="AlphaFoldDB" id="A0A6L9SGC5"/>
<evidence type="ECO:0000313" key="2">
    <source>
        <dbReference type="Proteomes" id="UP000475214"/>
    </source>
</evidence>
<dbReference type="EMBL" id="JAAGOA010000030">
    <property type="protein sequence ID" value="NEE04193.1"/>
    <property type="molecule type" value="Genomic_DNA"/>
</dbReference>
<organism evidence="1 2">
    <name type="scientific">Phytoactinopolyspora halotolerans</name>
    <dbReference type="NCBI Taxonomy" id="1981512"/>
    <lineage>
        <taxon>Bacteria</taxon>
        <taxon>Bacillati</taxon>
        <taxon>Actinomycetota</taxon>
        <taxon>Actinomycetes</taxon>
        <taxon>Jiangellales</taxon>
        <taxon>Jiangellaceae</taxon>
        <taxon>Phytoactinopolyspora</taxon>
    </lineage>
</organism>
<proteinExistence type="predicted"/>
<name>A0A6L9SGC5_9ACTN</name>
<evidence type="ECO:0000313" key="1">
    <source>
        <dbReference type="EMBL" id="NEE04193.1"/>
    </source>
</evidence>
<keyword evidence="2" id="KW-1185">Reference proteome</keyword>
<gene>
    <name evidence="1" type="ORF">G1H10_28885</name>
</gene>
<dbReference type="Proteomes" id="UP000475214">
    <property type="component" value="Unassembled WGS sequence"/>
</dbReference>
<reference evidence="1 2" key="1">
    <citation type="submission" date="2020-02" db="EMBL/GenBank/DDBJ databases">
        <authorList>
            <person name="Li X.-J."/>
            <person name="Han X.-M."/>
        </authorList>
    </citation>
    <scope>NUCLEOTIDE SEQUENCE [LARGE SCALE GENOMIC DNA]</scope>
    <source>
        <strain evidence="1 2">CCTCC AB 2017055</strain>
    </source>
</reference>
<dbReference type="RefSeq" id="WP_163744514.1">
    <property type="nucleotide sequence ID" value="NZ_JAAGOA010000030.1"/>
</dbReference>
<comment type="caution">
    <text evidence="1">The sequence shown here is derived from an EMBL/GenBank/DDBJ whole genome shotgun (WGS) entry which is preliminary data.</text>
</comment>